<evidence type="ECO:0000313" key="2">
    <source>
        <dbReference type="EMBL" id="KAG1773696.1"/>
    </source>
</evidence>
<sequence length="109" mass="12156">MPVTTRGQRVVILRTSSFRKYPTEALPAAKSNTGLYEDYQKVYNRIAEVIDDADRSDSTVFKHLVWFLLHFVFVDGSFGPVVLRLAWHVSGTYDKAAGTGGSNDATMLL</sequence>
<keyword evidence="1" id="KW-0472">Membrane</keyword>
<dbReference type="EMBL" id="JABBWD010000046">
    <property type="protein sequence ID" value="KAG1773696.1"/>
    <property type="molecule type" value="Genomic_DNA"/>
</dbReference>
<dbReference type="GO" id="GO:0004601">
    <property type="term" value="F:peroxidase activity"/>
    <property type="evidence" value="ECO:0007669"/>
    <property type="project" value="InterPro"/>
</dbReference>
<organism evidence="2 3">
    <name type="scientific">Suillus placidus</name>
    <dbReference type="NCBI Taxonomy" id="48579"/>
    <lineage>
        <taxon>Eukaryota</taxon>
        <taxon>Fungi</taxon>
        <taxon>Dikarya</taxon>
        <taxon>Basidiomycota</taxon>
        <taxon>Agaricomycotina</taxon>
        <taxon>Agaricomycetes</taxon>
        <taxon>Agaricomycetidae</taxon>
        <taxon>Boletales</taxon>
        <taxon>Suillineae</taxon>
        <taxon>Suillaceae</taxon>
        <taxon>Suillus</taxon>
    </lineage>
</organism>
<dbReference type="AlphaFoldDB" id="A0A9P7CYS3"/>
<gene>
    <name evidence="2" type="ORF">EV702DRAFT_1243016</name>
</gene>
<dbReference type="Gene3D" id="1.10.520.10">
    <property type="match status" value="1"/>
</dbReference>
<reference evidence="2" key="1">
    <citation type="journal article" date="2020" name="New Phytol.">
        <title>Comparative genomics reveals dynamic genome evolution in host specialist ectomycorrhizal fungi.</title>
        <authorList>
            <person name="Lofgren L.A."/>
            <person name="Nguyen N.H."/>
            <person name="Vilgalys R."/>
            <person name="Ruytinx J."/>
            <person name="Liao H.L."/>
            <person name="Branco S."/>
            <person name="Kuo A."/>
            <person name="LaButti K."/>
            <person name="Lipzen A."/>
            <person name="Andreopoulos W."/>
            <person name="Pangilinan J."/>
            <person name="Riley R."/>
            <person name="Hundley H."/>
            <person name="Na H."/>
            <person name="Barry K."/>
            <person name="Grigoriev I.V."/>
            <person name="Stajich J.E."/>
            <person name="Kennedy P.G."/>
        </authorList>
    </citation>
    <scope>NUCLEOTIDE SEQUENCE</scope>
    <source>
        <strain evidence="2">DOB743</strain>
    </source>
</reference>
<comment type="caution">
    <text evidence="2">The sequence shown here is derived from an EMBL/GenBank/DDBJ whole genome shotgun (WGS) entry which is preliminary data.</text>
</comment>
<feature type="transmembrane region" description="Helical" evidence="1">
    <location>
        <begin position="64"/>
        <end position="87"/>
    </location>
</feature>
<dbReference type="InterPro" id="IPR010255">
    <property type="entry name" value="Haem_peroxidase_sf"/>
</dbReference>
<dbReference type="OrthoDB" id="2859658at2759"/>
<evidence type="ECO:0000256" key="1">
    <source>
        <dbReference type="SAM" id="Phobius"/>
    </source>
</evidence>
<name>A0A9P7CYS3_9AGAM</name>
<keyword evidence="3" id="KW-1185">Reference proteome</keyword>
<dbReference type="Proteomes" id="UP000714275">
    <property type="component" value="Unassembled WGS sequence"/>
</dbReference>
<proteinExistence type="predicted"/>
<protein>
    <submittedName>
        <fullName evidence="2">Uncharacterized protein</fullName>
    </submittedName>
</protein>
<keyword evidence="1" id="KW-0812">Transmembrane</keyword>
<dbReference type="GO" id="GO:0006979">
    <property type="term" value="P:response to oxidative stress"/>
    <property type="evidence" value="ECO:0007669"/>
    <property type="project" value="InterPro"/>
</dbReference>
<dbReference type="GO" id="GO:0020037">
    <property type="term" value="F:heme binding"/>
    <property type="evidence" value="ECO:0007669"/>
    <property type="project" value="InterPro"/>
</dbReference>
<evidence type="ECO:0000313" key="3">
    <source>
        <dbReference type="Proteomes" id="UP000714275"/>
    </source>
</evidence>
<dbReference type="SUPFAM" id="SSF48113">
    <property type="entry name" value="Heme-dependent peroxidases"/>
    <property type="match status" value="1"/>
</dbReference>
<keyword evidence="1" id="KW-1133">Transmembrane helix</keyword>
<accession>A0A9P7CYS3</accession>